<protein>
    <recommendedName>
        <fullName evidence="3">FMN hydroxy acid dehydrogenase domain-containing protein</fullName>
    </recommendedName>
</protein>
<dbReference type="PANTHER" id="PTHR10578">
    <property type="entry name" value="S -2-HYDROXY-ACID OXIDASE-RELATED"/>
    <property type="match status" value="1"/>
</dbReference>
<comment type="caution">
    <text evidence="4">The sequence shown here is derived from an EMBL/GenBank/DDBJ whole genome shotgun (WGS) entry which is preliminary data.</text>
</comment>
<dbReference type="SUPFAM" id="SSF51395">
    <property type="entry name" value="FMN-linked oxidoreductases"/>
    <property type="match status" value="1"/>
</dbReference>
<sequence length="217" mass="23397">MKGKNGQVRICISIAGTWSSPPSSIPQERKEENGGGGVVYYGPISSTLGESALSGCSLFSRNASIDVISFSGHWSLTLRKARAHGGVVRHVTGSLIRGEGLRHIVSFMASCTIEEVASSCNAVRFVQIYVYKQRQVTAQMVKRAEKAGFKDIVLTVDVPKLGKREADIKSKLISPKMKNFEGLFSTELQPSEGSGIEAVASRALDASFSWKGVKVQC</sequence>
<comment type="cofactor">
    <cofactor evidence="1">
        <name>FMN</name>
        <dbReference type="ChEBI" id="CHEBI:58210"/>
    </cofactor>
</comment>
<name>A0ABQ8CEU8_BRANA</name>
<dbReference type="EMBL" id="JAGKQM010000008">
    <property type="protein sequence ID" value="KAH0915598.1"/>
    <property type="molecule type" value="Genomic_DNA"/>
</dbReference>
<accession>A0ABQ8CEU8</accession>
<dbReference type="Gene3D" id="3.20.20.70">
    <property type="entry name" value="Aldolase class I"/>
    <property type="match status" value="1"/>
</dbReference>
<feature type="domain" description="FMN hydroxy acid dehydrogenase" evidence="3">
    <location>
        <begin position="97"/>
        <end position="217"/>
    </location>
</feature>
<dbReference type="Pfam" id="PF01070">
    <property type="entry name" value="FMN_dh"/>
    <property type="match status" value="1"/>
</dbReference>
<keyword evidence="5" id="KW-1185">Reference proteome</keyword>
<gene>
    <name evidence="4" type="ORF">HID58_030044</name>
</gene>
<evidence type="ECO:0000256" key="1">
    <source>
        <dbReference type="ARBA" id="ARBA00001917"/>
    </source>
</evidence>
<dbReference type="PANTHER" id="PTHR10578:SF132">
    <property type="entry name" value="PEROXISOMAL (S)-2-HYDROXYACID OXIDASE GLO4"/>
    <property type="match status" value="1"/>
</dbReference>
<dbReference type="Proteomes" id="UP000824890">
    <property type="component" value="Unassembled WGS sequence"/>
</dbReference>
<dbReference type="PROSITE" id="PS51349">
    <property type="entry name" value="FMN_HYDROXY_ACID_DH_2"/>
    <property type="match status" value="1"/>
</dbReference>
<dbReference type="InterPro" id="IPR037396">
    <property type="entry name" value="FMN_HAD"/>
</dbReference>
<proteinExistence type="predicted"/>
<dbReference type="InterPro" id="IPR013785">
    <property type="entry name" value="Aldolase_TIM"/>
</dbReference>
<keyword evidence="2" id="KW-0560">Oxidoreductase</keyword>
<reference evidence="4 5" key="1">
    <citation type="submission" date="2021-05" db="EMBL/GenBank/DDBJ databases">
        <title>Genome Assembly of Synthetic Allotetraploid Brassica napus Reveals Homoeologous Exchanges between Subgenomes.</title>
        <authorList>
            <person name="Davis J.T."/>
        </authorList>
    </citation>
    <scope>NUCLEOTIDE SEQUENCE [LARGE SCALE GENOMIC DNA]</scope>
    <source>
        <strain evidence="5">cv. Da-Ae</strain>
        <tissue evidence="4">Seedling</tissue>
    </source>
</reference>
<evidence type="ECO:0000313" key="4">
    <source>
        <dbReference type="EMBL" id="KAH0915598.1"/>
    </source>
</evidence>
<evidence type="ECO:0000256" key="2">
    <source>
        <dbReference type="ARBA" id="ARBA00023002"/>
    </source>
</evidence>
<dbReference type="InterPro" id="IPR000262">
    <property type="entry name" value="FMN-dep_DH"/>
</dbReference>
<organism evidence="4 5">
    <name type="scientific">Brassica napus</name>
    <name type="common">Rape</name>
    <dbReference type="NCBI Taxonomy" id="3708"/>
    <lineage>
        <taxon>Eukaryota</taxon>
        <taxon>Viridiplantae</taxon>
        <taxon>Streptophyta</taxon>
        <taxon>Embryophyta</taxon>
        <taxon>Tracheophyta</taxon>
        <taxon>Spermatophyta</taxon>
        <taxon>Magnoliopsida</taxon>
        <taxon>eudicotyledons</taxon>
        <taxon>Gunneridae</taxon>
        <taxon>Pentapetalae</taxon>
        <taxon>rosids</taxon>
        <taxon>malvids</taxon>
        <taxon>Brassicales</taxon>
        <taxon>Brassicaceae</taxon>
        <taxon>Brassiceae</taxon>
        <taxon>Brassica</taxon>
    </lineage>
</organism>
<evidence type="ECO:0000313" key="5">
    <source>
        <dbReference type="Proteomes" id="UP000824890"/>
    </source>
</evidence>
<evidence type="ECO:0000259" key="3">
    <source>
        <dbReference type="PROSITE" id="PS51349"/>
    </source>
</evidence>